<evidence type="ECO:0000259" key="14">
    <source>
        <dbReference type="PROSITE" id="PS50240"/>
    </source>
</evidence>
<dbReference type="OrthoDB" id="9981647at2759"/>
<keyword evidence="4 12" id="KW-0645">Protease</keyword>
<dbReference type="PROSITE" id="PS51888">
    <property type="entry name" value="CLIP"/>
    <property type="match status" value="1"/>
</dbReference>
<dbReference type="AlphaFoldDB" id="A0A084W667"/>
<evidence type="ECO:0000256" key="11">
    <source>
        <dbReference type="ARBA" id="ARBA00024195"/>
    </source>
</evidence>
<name>A0A084W667_ANOSI</name>
<dbReference type="PROSITE" id="PS00135">
    <property type="entry name" value="TRYPSIN_SER"/>
    <property type="match status" value="1"/>
</dbReference>
<evidence type="ECO:0000313" key="18">
    <source>
        <dbReference type="Proteomes" id="UP000030765"/>
    </source>
</evidence>
<keyword evidence="5 13" id="KW-0732">Signal</keyword>
<feature type="signal peptide" evidence="13">
    <location>
        <begin position="1"/>
        <end position="20"/>
    </location>
</feature>
<comment type="similarity">
    <text evidence="11 13">Belongs to the peptidase S1 family. CLIP subfamily.</text>
</comment>
<reference evidence="16 18" key="1">
    <citation type="journal article" date="2014" name="BMC Genomics">
        <title>Genome sequence of Anopheles sinensis provides insight into genetics basis of mosquito competence for malaria parasites.</title>
        <authorList>
            <person name="Zhou D."/>
            <person name="Zhang D."/>
            <person name="Ding G."/>
            <person name="Shi L."/>
            <person name="Hou Q."/>
            <person name="Ye Y."/>
            <person name="Xu Y."/>
            <person name="Zhou H."/>
            <person name="Xiong C."/>
            <person name="Li S."/>
            <person name="Yu J."/>
            <person name="Hong S."/>
            <person name="Yu X."/>
            <person name="Zou P."/>
            <person name="Chen C."/>
            <person name="Chang X."/>
            <person name="Wang W."/>
            <person name="Lv Y."/>
            <person name="Sun Y."/>
            <person name="Ma L."/>
            <person name="Shen B."/>
            <person name="Zhu C."/>
        </authorList>
    </citation>
    <scope>NUCLEOTIDE SEQUENCE [LARGE SCALE GENOMIC DNA]</scope>
</reference>
<evidence type="ECO:0000259" key="15">
    <source>
        <dbReference type="PROSITE" id="PS51888"/>
    </source>
</evidence>
<dbReference type="GO" id="GO:0045087">
    <property type="term" value="P:innate immune response"/>
    <property type="evidence" value="ECO:0007669"/>
    <property type="project" value="UniProtKB-KW"/>
</dbReference>
<evidence type="ECO:0000256" key="12">
    <source>
        <dbReference type="RuleBase" id="RU363034"/>
    </source>
</evidence>
<dbReference type="SUPFAM" id="SSF50494">
    <property type="entry name" value="Trypsin-like serine proteases"/>
    <property type="match status" value="1"/>
</dbReference>
<evidence type="ECO:0000256" key="13">
    <source>
        <dbReference type="RuleBase" id="RU366078"/>
    </source>
</evidence>
<keyword evidence="18" id="KW-1185">Reference proteome</keyword>
<evidence type="ECO:0000256" key="6">
    <source>
        <dbReference type="ARBA" id="ARBA00022801"/>
    </source>
</evidence>
<evidence type="ECO:0000256" key="3">
    <source>
        <dbReference type="ARBA" id="ARBA00022588"/>
    </source>
</evidence>
<keyword evidence="3" id="KW-0399">Innate immunity</keyword>
<keyword evidence="2 13" id="KW-0964">Secreted</keyword>
<dbReference type="GO" id="GO:0004252">
    <property type="term" value="F:serine-type endopeptidase activity"/>
    <property type="evidence" value="ECO:0007669"/>
    <property type="project" value="UniProtKB-UniRule"/>
</dbReference>
<dbReference type="EnsemblMetazoa" id="ASIC013660-RA">
    <property type="protein sequence ID" value="ASIC013660-PA"/>
    <property type="gene ID" value="ASIC013660"/>
</dbReference>
<protein>
    <recommendedName>
        <fullName evidence="13">CLIP domain-containing serine protease</fullName>
        <ecNumber evidence="12">3.4.21.-</ecNumber>
    </recommendedName>
</protein>
<dbReference type="InterPro" id="IPR038565">
    <property type="entry name" value="CLIP_sf"/>
</dbReference>
<gene>
    <name evidence="16" type="ORF">ZHAS_00013660</name>
</gene>
<dbReference type="GO" id="GO:0005576">
    <property type="term" value="C:extracellular region"/>
    <property type="evidence" value="ECO:0007669"/>
    <property type="project" value="UniProtKB-SubCell"/>
</dbReference>
<feature type="domain" description="Peptidase S1" evidence="14">
    <location>
        <begin position="100"/>
        <end position="362"/>
    </location>
</feature>
<dbReference type="Gene3D" id="3.30.1640.30">
    <property type="match status" value="1"/>
</dbReference>
<dbReference type="InterPro" id="IPR009003">
    <property type="entry name" value="Peptidase_S1_PA"/>
</dbReference>
<dbReference type="FunFam" id="2.40.10.10:FF:000028">
    <property type="entry name" value="Serine protease easter"/>
    <property type="match status" value="1"/>
</dbReference>
<reference evidence="17" key="2">
    <citation type="submission" date="2020-05" db="UniProtKB">
        <authorList>
            <consortium name="EnsemblMetazoa"/>
        </authorList>
    </citation>
    <scope>IDENTIFICATION</scope>
</reference>
<dbReference type="Gene3D" id="2.40.10.10">
    <property type="entry name" value="Trypsin-like serine proteases"/>
    <property type="match status" value="2"/>
</dbReference>
<dbReference type="Pfam" id="PF00089">
    <property type="entry name" value="Trypsin"/>
    <property type="match status" value="1"/>
</dbReference>
<keyword evidence="8" id="KW-0391">Immunity</keyword>
<feature type="chain" id="PRO_5001784525" description="CLIP domain-containing serine protease" evidence="13">
    <location>
        <begin position="21"/>
        <end position="367"/>
    </location>
</feature>
<keyword evidence="10" id="KW-0325">Glycoprotein</keyword>
<organism evidence="16">
    <name type="scientific">Anopheles sinensis</name>
    <name type="common">Mosquito</name>
    <dbReference type="NCBI Taxonomy" id="74873"/>
    <lineage>
        <taxon>Eukaryota</taxon>
        <taxon>Metazoa</taxon>
        <taxon>Ecdysozoa</taxon>
        <taxon>Arthropoda</taxon>
        <taxon>Hexapoda</taxon>
        <taxon>Insecta</taxon>
        <taxon>Pterygota</taxon>
        <taxon>Neoptera</taxon>
        <taxon>Endopterygota</taxon>
        <taxon>Diptera</taxon>
        <taxon>Nematocera</taxon>
        <taxon>Culicoidea</taxon>
        <taxon>Culicidae</taxon>
        <taxon>Anophelinae</taxon>
        <taxon>Anopheles</taxon>
    </lineage>
</organism>
<evidence type="ECO:0000256" key="5">
    <source>
        <dbReference type="ARBA" id="ARBA00022729"/>
    </source>
</evidence>
<evidence type="ECO:0000256" key="1">
    <source>
        <dbReference type="ARBA" id="ARBA00004613"/>
    </source>
</evidence>
<sequence>MVYGWCYALLLVGFAVVLSARSVSQNNECLTPGGITGKCVLVRECEYIRNILRMQHHGLNDTEYVEKLKCGLTDNRLPLVCCPRITNDPLCGPISFPDRILGGNETSIDKFPWMVLLGFEARNSKIHTNCAGSLIGGPFVLTAAHCFAEAQKKRYKLAWVRVAEWNFRSHRGNKDCKKQPNSNSTICRRDYEVAGYSIHPAYKVNYAVHINDIAIIKLVTDVEFNEFVKPICLPLDDAQLPQPDGFPMDYVASGWGSTSTGSGMSYKLMTINLPWFDIERCKGLFPVPGGSSISEAHICAGGIRGQDTCHGDSGGPLMFEHAGATFLVGITSFGRPKCGKDGVPGVYTNVTHYLNWIQYEVFRGIIV</sequence>
<dbReference type="OMA" id="VRVAEWN"/>
<dbReference type="STRING" id="74873.A0A084W667"/>
<evidence type="ECO:0000256" key="8">
    <source>
        <dbReference type="ARBA" id="ARBA00022859"/>
    </source>
</evidence>
<dbReference type="InterPro" id="IPR022700">
    <property type="entry name" value="CLIP"/>
</dbReference>
<dbReference type="CDD" id="cd00190">
    <property type="entry name" value="Tryp_SPc"/>
    <property type="match status" value="1"/>
</dbReference>
<feature type="domain" description="Clip" evidence="15">
    <location>
        <begin position="28"/>
        <end position="82"/>
    </location>
</feature>
<dbReference type="InterPro" id="IPR018114">
    <property type="entry name" value="TRYPSIN_HIS"/>
</dbReference>
<dbReference type="InterPro" id="IPR001254">
    <property type="entry name" value="Trypsin_dom"/>
</dbReference>
<dbReference type="InterPro" id="IPR001314">
    <property type="entry name" value="Peptidase_S1A"/>
</dbReference>
<dbReference type="InterPro" id="IPR051487">
    <property type="entry name" value="Ser/Thr_Proteases_Immune/Dev"/>
</dbReference>
<evidence type="ECO:0000256" key="9">
    <source>
        <dbReference type="ARBA" id="ARBA00023157"/>
    </source>
</evidence>
<dbReference type="PRINTS" id="PR00722">
    <property type="entry name" value="CHYMOTRYPSIN"/>
</dbReference>
<dbReference type="EMBL" id="ATLV01020736">
    <property type="status" value="NOT_ANNOTATED_CDS"/>
    <property type="molecule type" value="Genomic_DNA"/>
</dbReference>
<evidence type="ECO:0000313" key="17">
    <source>
        <dbReference type="EnsemblMetazoa" id="ASIC013660-PA"/>
    </source>
</evidence>
<evidence type="ECO:0000256" key="7">
    <source>
        <dbReference type="ARBA" id="ARBA00022825"/>
    </source>
</evidence>
<dbReference type="GO" id="GO:0006508">
    <property type="term" value="P:proteolysis"/>
    <property type="evidence" value="ECO:0007669"/>
    <property type="project" value="UniProtKB-KW"/>
</dbReference>
<evidence type="ECO:0000256" key="4">
    <source>
        <dbReference type="ARBA" id="ARBA00022670"/>
    </source>
</evidence>
<dbReference type="EMBL" id="KE525306">
    <property type="protein sequence ID" value="KFB45711.1"/>
    <property type="molecule type" value="Genomic_DNA"/>
</dbReference>
<keyword evidence="6 12" id="KW-0378">Hydrolase</keyword>
<dbReference type="EC" id="3.4.21.-" evidence="12"/>
<comment type="domain">
    <text evidence="13">The clip domain consists of 35-55 residues which are 'knitted' together usually by 3 conserved disulfide bonds forming a clip-like compact structure.</text>
</comment>
<proteinExistence type="inferred from homology"/>
<comment type="subcellular location">
    <subcellularLocation>
        <location evidence="1 13">Secreted</location>
    </subcellularLocation>
</comment>
<evidence type="ECO:0000256" key="10">
    <source>
        <dbReference type="ARBA" id="ARBA00023180"/>
    </source>
</evidence>
<keyword evidence="7 12" id="KW-0720">Serine protease</keyword>
<evidence type="ECO:0000256" key="2">
    <source>
        <dbReference type="ARBA" id="ARBA00022525"/>
    </source>
</evidence>
<dbReference type="SMART" id="SM00020">
    <property type="entry name" value="Tryp_SPc"/>
    <property type="match status" value="1"/>
</dbReference>
<dbReference type="PROSITE" id="PS00134">
    <property type="entry name" value="TRYPSIN_HIS"/>
    <property type="match status" value="1"/>
</dbReference>
<dbReference type="SMART" id="SM00680">
    <property type="entry name" value="CLIP"/>
    <property type="match status" value="1"/>
</dbReference>
<dbReference type="InterPro" id="IPR043504">
    <property type="entry name" value="Peptidase_S1_PA_chymotrypsin"/>
</dbReference>
<dbReference type="FunFam" id="2.40.10.10:FF:000002">
    <property type="entry name" value="Transmembrane protease serine"/>
    <property type="match status" value="1"/>
</dbReference>
<dbReference type="PROSITE" id="PS50240">
    <property type="entry name" value="TRYPSIN_DOM"/>
    <property type="match status" value="1"/>
</dbReference>
<dbReference type="InterPro" id="IPR033116">
    <property type="entry name" value="TRYPSIN_SER"/>
</dbReference>
<dbReference type="VEuPathDB" id="VectorBase:ASIC013660"/>
<dbReference type="Pfam" id="PF12032">
    <property type="entry name" value="CLIP"/>
    <property type="match status" value="1"/>
</dbReference>
<keyword evidence="9" id="KW-1015">Disulfide bond</keyword>
<dbReference type="PANTHER" id="PTHR24256">
    <property type="entry name" value="TRYPTASE-RELATED"/>
    <property type="match status" value="1"/>
</dbReference>
<dbReference type="VEuPathDB" id="VectorBase:ASIS022169"/>
<accession>A0A084W667</accession>
<evidence type="ECO:0000313" key="16">
    <source>
        <dbReference type="EMBL" id="KFB45711.1"/>
    </source>
</evidence>
<dbReference type="Proteomes" id="UP000030765">
    <property type="component" value="Unassembled WGS sequence"/>
</dbReference>